<comment type="caution">
    <text evidence="2">The sequence shown here is derived from an EMBL/GenBank/DDBJ whole genome shotgun (WGS) entry which is preliminary data.</text>
</comment>
<evidence type="ECO:0000313" key="2">
    <source>
        <dbReference type="EMBL" id="GJT95095.1"/>
    </source>
</evidence>
<feature type="domain" description="Integrase zinc-binding" evidence="1">
    <location>
        <begin position="61"/>
        <end position="93"/>
    </location>
</feature>
<dbReference type="Gene3D" id="1.10.340.70">
    <property type="match status" value="1"/>
</dbReference>
<proteinExistence type="predicted"/>
<evidence type="ECO:0000313" key="3">
    <source>
        <dbReference type="Proteomes" id="UP001151760"/>
    </source>
</evidence>
<organism evidence="2 3">
    <name type="scientific">Tanacetum coccineum</name>
    <dbReference type="NCBI Taxonomy" id="301880"/>
    <lineage>
        <taxon>Eukaryota</taxon>
        <taxon>Viridiplantae</taxon>
        <taxon>Streptophyta</taxon>
        <taxon>Embryophyta</taxon>
        <taxon>Tracheophyta</taxon>
        <taxon>Spermatophyta</taxon>
        <taxon>Magnoliopsida</taxon>
        <taxon>eudicotyledons</taxon>
        <taxon>Gunneridae</taxon>
        <taxon>Pentapetalae</taxon>
        <taxon>asterids</taxon>
        <taxon>campanulids</taxon>
        <taxon>Asterales</taxon>
        <taxon>Asteraceae</taxon>
        <taxon>Asteroideae</taxon>
        <taxon>Anthemideae</taxon>
        <taxon>Anthemidinae</taxon>
        <taxon>Tanacetum</taxon>
    </lineage>
</organism>
<keyword evidence="2" id="KW-0808">Transferase</keyword>
<dbReference type="EMBL" id="BQNB010020356">
    <property type="protein sequence ID" value="GJT95095.1"/>
    <property type="molecule type" value="Genomic_DNA"/>
</dbReference>
<reference evidence="2" key="2">
    <citation type="submission" date="2022-01" db="EMBL/GenBank/DDBJ databases">
        <authorList>
            <person name="Yamashiro T."/>
            <person name="Shiraishi A."/>
            <person name="Satake H."/>
            <person name="Nakayama K."/>
        </authorList>
    </citation>
    <scope>NUCLEOTIDE SEQUENCE</scope>
</reference>
<dbReference type="GO" id="GO:0003964">
    <property type="term" value="F:RNA-directed DNA polymerase activity"/>
    <property type="evidence" value="ECO:0007669"/>
    <property type="project" value="UniProtKB-KW"/>
</dbReference>
<accession>A0ABQ5I4R6</accession>
<keyword evidence="2" id="KW-0548">Nucleotidyltransferase</keyword>
<protein>
    <submittedName>
        <fullName evidence="2">Reverse transcriptase domain-containing protein</fullName>
    </submittedName>
</protein>
<gene>
    <name evidence="2" type="ORF">Tco_1090613</name>
</gene>
<dbReference type="InterPro" id="IPR041588">
    <property type="entry name" value="Integrase_H2C2"/>
</dbReference>
<name>A0ABQ5I4R6_9ASTR</name>
<sequence>MEAFIGGLPHSIKGNVTALKPQTLEEVITITQRLMEQVAMLNLITISSMWARVIDATDNEMHYDLRDRYWWPGRKKDIVVYVSRCLTCLKVKAEHQRPSSLL</sequence>
<reference evidence="2" key="1">
    <citation type="journal article" date="2022" name="Int. J. Mol. Sci.">
        <title>Draft Genome of Tanacetum Coccineum: Genomic Comparison of Closely Related Tanacetum-Family Plants.</title>
        <authorList>
            <person name="Yamashiro T."/>
            <person name="Shiraishi A."/>
            <person name="Nakayama K."/>
            <person name="Satake H."/>
        </authorList>
    </citation>
    <scope>NUCLEOTIDE SEQUENCE</scope>
</reference>
<keyword evidence="2" id="KW-0695">RNA-directed DNA polymerase</keyword>
<dbReference type="Proteomes" id="UP001151760">
    <property type="component" value="Unassembled WGS sequence"/>
</dbReference>
<dbReference type="Pfam" id="PF17921">
    <property type="entry name" value="Integrase_H2C2"/>
    <property type="match status" value="1"/>
</dbReference>
<keyword evidence="3" id="KW-1185">Reference proteome</keyword>
<evidence type="ECO:0000259" key="1">
    <source>
        <dbReference type="Pfam" id="PF17921"/>
    </source>
</evidence>